<dbReference type="PANTHER" id="PTHR22617:SF23">
    <property type="entry name" value="CHEMOTAXIS PROTEIN CHEW"/>
    <property type="match status" value="1"/>
</dbReference>
<dbReference type="Pfam" id="PF01584">
    <property type="entry name" value="CheW"/>
    <property type="match status" value="1"/>
</dbReference>
<dbReference type="GO" id="GO:0006935">
    <property type="term" value="P:chemotaxis"/>
    <property type="evidence" value="ECO:0007669"/>
    <property type="project" value="InterPro"/>
</dbReference>
<dbReference type="KEGG" id="sflv:IC614_04340"/>
<dbReference type="AlphaFoldDB" id="A0A7T2LN49"/>
<feature type="domain" description="CheW-like" evidence="1">
    <location>
        <begin position="2"/>
        <end position="140"/>
    </location>
</feature>
<name>A0A7T2LN49_9SPHN</name>
<reference evidence="2 3" key="1">
    <citation type="submission" date="2020-11" db="EMBL/GenBank/DDBJ databases">
        <title>Genome seq and assembly of Sphingosinicella sp.</title>
        <authorList>
            <person name="Chhetri G."/>
        </authorList>
    </citation>
    <scope>NUCLEOTIDE SEQUENCE [LARGE SCALE GENOMIC DNA]</scope>
    <source>
        <strain evidence="2 3">UDD2</strain>
    </source>
</reference>
<keyword evidence="3" id="KW-1185">Reference proteome</keyword>
<dbReference type="SMART" id="SM00260">
    <property type="entry name" value="CheW"/>
    <property type="match status" value="1"/>
</dbReference>
<dbReference type="Proteomes" id="UP000594873">
    <property type="component" value="Chromosome"/>
</dbReference>
<dbReference type="SUPFAM" id="SSF50341">
    <property type="entry name" value="CheW-like"/>
    <property type="match status" value="1"/>
</dbReference>
<sequence length="143" mass="14949">MTALFLIVDIADERVAIPASDVQSVVELEGLTPVPGSAPHILGLSALRSRVLTVVDCRRALSLAPHDEARREAIVVSISGHLYALLVDRVDDVVEIDDTVSPVSTVLGSAWVHAARGVVSTGEGVCLLLDPAALIDAPSRQAA</sequence>
<protein>
    <submittedName>
        <fullName evidence="2">Purine-binding chemotaxis protein CheW</fullName>
    </submittedName>
</protein>
<gene>
    <name evidence="2" type="ORF">IC614_04340</name>
</gene>
<dbReference type="GO" id="GO:0005829">
    <property type="term" value="C:cytosol"/>
    <property type="evidence" value="ECO:0007669"/>
    <property type="project" value="TreeGrafter"/>
</dbReference>
<dbReference type="GO" id="GO:0007165">
    <property type="term" value="P:signal transduction"/>
    <property type="evidence" value="ECO:0007669"/>
    <property type="project" value="InterPro"/>
</dbReference>
<dbReference type="Gene3D" id="2.40.50.180">
    <property type="entry name" value="CheA-289, Domain 4"/>
    <property type="match status" value="1"/>
</dbReference>
<dbReference type="Gene3D" id="2.30.30.40">
    <property type="entry name" value="SH3 Domains"/>
    <property type="match status" value="1"/>
</dbReference>
<dbReference type="EMBL" id="CP065592">
    <property type="protein sequence ID" value="QPQ55822.1"/>
    <property type="molecule type" value="Genomic_DNA"/>
</dbReference>
<dbReference type="InterPro" id="IPR036061">
    <property type="entry name" value="CheW-like_dom_sf"/>
</dbReference>
<dbReference type="RefSeq" id="WP_200972639.1">
    <property type="nucleotide sequence ID" value="NZ_CP065592.1"/>
</dbReference>
<dbReference type="PROSITE" id="PS50851">
    <property type="entry name" value="CHEW"/>
    <property type="match status" value="1"/>
</dbReference>
<evidence type="ECO:0000259" key="1">
    <source>
        <dbReference type="PROSITE" id="PS50851"/>
    </source>
</evidence>
<accession>A0A7T2LN49</accession>
<dbReference type="InterPro" id="IPR039315">
    <property type="entry name" value="CheW"/>
</dbReference>
<evidence type="ECO:0000313" key="2">
    <source>
        <dbReference type="EMBL" id="QPQ55822.1"/>
    </source>
</evidence>
<organism evidence="2 3">
    <name type="scientific">Allosphingosinicella flava</name>
    <dbReference type="NCBI Taxonomy" id="2771430"/>
    <lineage>
        <taxon>Bacteria</taxon>
        <taxon>Pseudomonadati</taxon>
        <taxon>Pseudomonadota</taxon>
        <taxon>Alphaproteobacteria</taxon>
        <taxon>Sphingomonadales</taxon>
        <taxon>Sphingomonadaceae</taxon>
        <taxon>Allosphingosinicella</taxon>
    </lineage>
</organism>
<evidence type="ECO:0000313" key="3">
    <source>
        <dbReference type="Proteomes" id="UP000594873"/>
    </source>
</evidence>
<dbReference type="InterPro" id="IPR002545">
    <property type="entry name" value="CheW-lke_dom"/>
</dbReference>
<proteinExistence type="predicted"/>
<dbReference type="PANTHER" id="PTHR22617">
    <property type="entry name" value="CHEMOTAXIS SENSOR HISTIDINE KINASE-RELATED"/>
    <property type="match status" value="1"/>
</dbReference>